<proteinExistence type="predicted"/>
<evidence type="ECO:0000313" key="3">
    <source>
        <dbReference type="Proteomes" id="UP000000466"/>
    </source>
</evidence>
<dbReference type="OrthoDB" id="10006051at2"/>
<sequence>MVKSIIRSMAFLGLVLPVLAFAELDEAEIDHVDESYKYVVIGDRVYSFALNAKFFDKKGRTVNRYALKQGMLVEFDFDRGPHETGTINRVTIVSDRE</sequence>
<feature type="signal peptide" evidence="1">
    <location>
        <begin position="1"/>
        <end position="22"/>
    </location>
</feature>
<protein>
    <recommendedName>
        <fullName evidence="4">DUF5666 domain-containing protein</fullName>
    </recommendedName>
</protein>
<dbReference type="EMBL" id="CP003746">
    <property type="protein sequence ID" value="AFU98916.1"/>
    <property type="molecule type" value="Genomic_DNA"/>
</dbReference>
<feature type="chain" id="PRO_5003878337" description="DUF5666 domain-containing protein" evidence="1">
    <location>
        <begin position="23"/>
        <end position="97"/>
    </location>
</feature>
<evidence type="ECO:0000313" key="2">
    <source>
        <dbReference type="EMBL" id="AFU98916.1"/>
    </source>
</evidence>
<dbReference type="Proteomes" id="UP000000466">
    <property type="component" value="Chromosome"/>
</dbReference>
<accession>K4KIR2</accession>
<dbReference type="AlphaFoldDB" id="K4KIR2"/>
<dbReference type="HOGENOM" id="CLU_2345127_0_0_6"/>
<dbReference type="STRING" id="1117647.M5M_08635"/>
<evidence type="ECO:0000256" key="1">
    <source>
        <dbReference type="SAM" id="SignalP"/>
    </source>
</evidence>
<dbReference type="RefSeq" id="WP_015047081.1">
    <property type="nucleotide sequence ID" value="NC_018868.3"/>
</dbReference>
<evidence type="ECO:0008006" key="4">
    <source>
        <dbReference type="Google" id="ProtNLM"/>
    </source>
</evidence>
<reference evidence="2 3" key="1">
    <citation type="journal article" date="2013" name="Genome Announc.">
        <title>Complete genome sequence of Simiduia agarivorans SA1(T), a marine bacterium able to degrade a variety of polysaccharides.</title>
        <authorList>
            <person name="Lin S.Y."/>
            <person name="Shieh W.Y."/>
            <person name="Chen J.S."/>
            <person name="Tang S.L."/>
        </authorList>
    </citation>
    <scope>NUCLEOTIDE SEQUENCE [LARGE SCALE GENOMIC DNA]</scope>
    <source>
        <strain evidence="3">DSM 21679 / JCM 13881 / BCRC 17597 / SA1</strain>
    </source>
</reference>
<organism evidence="2 3">
    <name type="scientific">Simiduia agarivorans (strain DSM 21679 / JCM 13881 / BCRC 17597 / SA1)</name>
    <dbReference type="NCBI Taxonomy" id="1117647"/>
    <lineage>
        <taxon>Bacteria</taxon>
        <taxon>Pseudomonadati</taxon>
        <taxon>Pseudomonadota</taxon>
        <taxon>Gammaproteobacteria</taxon>
        <taxon>Cellvibrionales</taxon>
        <taxon>Cellvibrionaceae</taxon>
        <taxon>Simiduia</taxon>
    </lineage>
</organism>
<keyword evidence="3" id="KW-1185">Reference proteome</keyword>
<gene>
    <name evidence="2" type="ordered locus">M5M_08635</name>
</gene>
<dbReference type="KEGG" id="saga:M5M_08635"/>
<name>K4KIR2_SIMAS</name>
<keyword evidence="1" id="KW-0732">Signal</keyword>